<keyword evidence="4" id="KW-1133">Transmembrane helix</keyword>
<dbReference type="Pfam" id="PF00672">
    <property type="entry name" value="HAMP"/>
    <property type="match status" value="1"/>
</dbReference>
<keyword evidence="7" id="KW-1185">Reference proteome</keyword>
<protein>
    <submittedName>
        <fullName evidence="6">Methyl-accepting chemotaxis protein</fullName>
    </submittedName>
</protein>
<organism evidence="6 7">
    <name type="scientific">Paenibacillus lycopersici</name>
    <dbReference type="NCBI Taxonomy" id="2704462"/>
    <lineage>
        <taxon>Bacteria</taxon>
        <taxon>Bacillati</taxon>
        <taxon>Bacillota</taxon>
        <taxon>Bacilli</taxon>
        <taxon>Bacillales</taxon>
        <taxon>Paenibacillaceae</taxon>
        <taxon>Paenibacillus</taxon>
    </lineage>
</organism>
<dbReference type="PANTHER" id="PTHR32089">
    <property type="entry name" value="METHYL-ACCEPTING CHEMOTAXIS PROTEIN MCPB"/>
    <property type="match status" value="1"/>
</dbReference>
<dbReference type="SUPFAM" id="SSF58104">
    <property type="entry name" value="Methyl-accepting chemotaxis protein (MCP) signaling domain"/>
    <property type="match status" value="1"/>
</dbReference>
<keyword evidence="3 4" id="KW-0472">Membrane</keyword>
<comment type="subcellular location">
    <subcellularLocation>
        <location evidence="1">Cell membrane</location>
    </subcellularLocation>
</comment>
<feature type="domain" description="HAMP" evidence="5">
    <location>
        <begin position="140"/>
        <end position="191"/>
    </location>
</feature>
<evidence type="ECO:0000313" key="6">
    <source>
        <dbReference type="EMBL" id="QHT62215.1"/>
    </source>
</evidence>
<dbReference type="GO" id="GO:0005886">
    <property type="term" value="C:plasma membrane"/>
    <property type="evidence" value="ECO:0007669"/>
    <property type="project" value="UniProtKB-SubCell"/>
</dbReference>
<dbReference type="EMBL" id="CP048209">
    <property type="protein sequence ID" value="QHT62215.1"/>
    <property type="molecule type" value="Genomic_DNA"/>
</dbReference>
<feature type="transmembrane region" description="Helical" evidence="4">
    <location>
        <begin position="20"/>
        <end position="41"/>
    </location>
</feature>
<keyword evidence="4" id="KW-0812">Transmembrane</keyword>
<dbReference type="Gene3D" id="1.10.287.950">
    <property type="entry name" value="Methyl-accepting chemotaxis protein"/>
    <property type="match status" value="1"/>
</dbReference>
<evidence type="ECO:0000256" key="3">
    <source>
        <dbReference type="ARBA" id="ARBA00023136"/>
    </source>
</evidence>
<keyword evidence="2" id="KW-1003">Cell membrane</keyword>
<evidence type="ECO:0000256" key="2">
    <source>
        <dbReference type="ARBA" id="ARBA00022475"/>
    </source>
</evidence>
<dbReference type="RefSeq" id="WP_162358649.1">
    <property type="nucleotide sequence ID" value="NZ_CP048209.1"/>
</dbReference>
<evidence type="ECO:0000256" key="1">
    <source>
        <dbReference type="ARBA" id="ARBA00004236"/>
    </source>
</evidence>
<evidence type="ECO:0000313" key="7">
    <source>
        <dbReference type="Proteomes" id="UP000476064"/>
    </source>
</evidence>
<dbReference type="GO" id="GO:0007165">
    <property type="term" value="P:signal transduction"/>
    <property type="evidence" value="ECO:0007669"/>
    <property type="project" value="InterPro"/>
</dbReference>
<accession>A0A6C0G6Y1</accession>
<name>A0A6C0G6Y1_9BACL</name>
<dbReference type="AlphaFoldDB" id="A0A6C0G6Y1"/>
<dbReference type="PROSITE" id="PS50885">
    <property type="entry name" value="HAMP"/>
    <property type="match status" value="1"/>
</dbReference>
<reference evidence="6 7" key="1">
    <citation type="submission" date="2020-01" db="EMBL/GenBank/DDBJ databases">
        <title>Paenibacillus sp. nov., isolated from tomato rhizosphere.</title>
        <authorList>
            <person name="Weon H.-Y."/>
            <person name="Lee S.A."/>
        </authorList>
    </citation>
    <scope>NUCLEOTIDE SEQUENCE [LARGE SCALE GENOMIC DNA]</scope>
    <source>
        <strain evidence="6 7">12200R-189</strain>
    </source>
</reference>
<dbReference type="SMART" id="SM00304">
    <property type="entry name" value="HAMP"/>
    <property type="match status" value="1"/>
</dbReference>
<gene>
    <name evidence="6" type="ORF">GXP70_21005</name>
</gene>
<dbReference type="PANTHER" id="PTHR32089:SF112">
    <property type="entry name" value="LYSOZYME-LIKE PROTEIN-RELATED"/>
    <property type="match status" value="1"/>
</dbReference>
<evidence type="ECO:0000256" key="4">
    <source>
        <dbReference type="SAM" id="Phobius"/>
    </source>
</evidence>
<dbReference type="CDD" id="cd06225">
    <property type="entry name" value="HAMP"/>
    <property type="match status" value="1"/>
</dbReference>
<evidence type="ECO:0000259" key="5">
    <source>
        <dbReference type="PROSITE" id="PS50885"/>
    </source>
</evidence>
<proteinExistence type="predicted"/>
<dbReference type="Proteomes" id="UP000476064">
    <property type="component" value="Chromosome"/>
</dbReference>
<dbReference type="KEGG" id="plyc:GXP70_21005"/>
<sequence>MTAWCKAVQRFTSQKLATKLIASTLVISILIVVAMSFALFIPNASLSRKQIAEQLKLQTESVAVRLDQDIQTKVAKLESLASIGQLNGLDAQKHIDLLRTFSSQNPDMVGAAVSLTLTGESVKLHDGKPVDLSDRTYNPRFVKPILYITDTVRELAKGDLRPRLNVKTKDELGILAGSMNAMLESLSATIGQVSAASGSVANAALQITASTEEVAQGSVDQADRARTMSRLFAGLESSMDQVASNANHAKGLSQEAVDIAGEGNSFINTSIDKMEQAKRRWRCWSGIRRRSATLSK</sequence>
<dbReference type="InterPro" id="IPR003660">
    <property type="entry name" value="HAMP_dom"/>
</dbReference>